<evidence type="ECO:0000313" key="2">
    <source>
        <dbReference type="Proteomes" id="UP000002519"/>
    </source>
</evidence>
<organism evidence="1 2">
    <name type="scientific">Escherichia coli O157:H7</name>
    <dbReference type="NCBI Taxonomy" id="83334"/>
    <lineage>
        <taxon>Bacteria</taxon>
        <taxon>Pseudomonadati</taxon>
        <taxon>Pseudomonadota</taxon>
        <taxon>Gammaproteobacteria</taxon>
        <taxon>Enterobacterales</taxon>
        <taxon>Enterobacteriaceae</taxon>
        <taxon>Escherichia</taxon>
    </lineage>
</organism>
<sequence length="52" mass="6174">MSVRFSMLLWQVALEAIWHSYAIWGYVSNLRHTYTVIITLISQCIQKNFDLI</sequence>
<dbReference type="AlphaFoldDB" id="Q8X3R5"/>
<name>Q8X3R5_ECO57</name>
<protein>
    <submittedName>
        <fullName evidence="1">Uncharacterized protein</fullName>
    </submittedName>
</protein>
<evidence type="ECO:0000313" key="1">
    <source>
        <dbReference type="EMBL" id="AAG55916.1"/>
    </source>
</evidence>
<reference evidence="1 2" key="1">
    <citation type="journal article" date="2001" name="Nature">
        <title>Genome sequence of enterohaemorrhagic Escherichia coli O157:H7.</title>
        <authorList>
            <person name="Perna N.T."/>
            <person name="Plunkett G.III."/>
            <person name="Burland V."/>
            <person name="Mau B."/>
            <person name="Glasner J.D."/>
            <person name="Rose D.J."/>
            <person name="Mayhew G.F."/>
            <person name="Evans P.S."/>
            <person name="Gregor J."/>
            <person name="Kirkpatrick H.A."/>
            <person name="Posfai G."/>
            <person name="Hackett J."/>
            <person name="Klink S."/>
            <person name="Boutin A."/>
            <person name="Shao Y."/>
            <person name="Miller L."/>
            <person name="Grotbeck E.J."/>
            <person name="Davis N.W."/>
            <person name="Lim A."/>
            <person name="Dimalanta E."/>
            <person name="Potamousis K."/>
            <person name="Apodaca J."/>
            <person name="Anantharaman T.S."/>
            <person name="Lin J."/>
            <person name="Yen G."/>
            <person name="Schwartz D.C."/>
            <person name="Welch R.A."/>
            <person name="Blattner F.R."/>
        </authorList>
    </citation>
    <scope>NUCLEOTIDE SEQUENCE [LARGE SCALE GENOMIC DNA]</scope>
    <source>
        <strain evidence="2">O157:H7 / EDL933 / ATCC 700927 / EHEC</strain>
    </source>
</reference>
<accession>Q8X3R5</accession>
<dbReference type="PIR" id="H85681">
    <property type="entry name" value="H85681"/>
</dbReference>
<gene>
    <name evidence="1" type="ordered locus">Z1816</name>
</gene>
<dbReference type="KEGG" id="ece:Z1816"/>
<dbReference type="EMBL" id="AE005174">
    <property type="protein sequence ID" value="AAG55916.1"/>
    <property type="molecule type" value="Genomic_DNA"/>
</dbReference>
<dbReference type="Proteomes" id="UP000002519">
    <property type="component" value="Chromosome"/>
</dbReference>
<proteinExistence type="predicted"/>